<proteinExistence type="predicted"/>
<name>A0A7Y9XYN5_9SPHN</name>
<dbReference type="InterPro" id="IPR028087">
    <property type="entry name" value="Tad_N"/>
</dbReference>
<sequence length="585" mass="63364">MAAAVMGGAVDMSRGYRAQNRLQAACDSAVLAGRRAITTNGYDSHAEDVADSYFATNFDPDAYEADSVSFTSDSSDNGNTVAGTATARVDTAIMKIFGFDNFDFAVACTATMGVGNSDVVMVLDTTGSMNSNLSGTFDTRIEALRTAMTNFYDTLAGATSGSNARIRYGFVPYSSSVNVGQLISDLDPDYLVASRTIQSRQAIFISWGEPTVSGGTSSGNWSSWAWGCPGSATSWEDYGSPSQSTSGGNPVQTQQQRRRVYDCSTYYGSAISRWRYEYRNVVQDGEYTTDGSGTFVAWEYKPVTYDLASYKTFSTASTLTGSDYSGNPVWESSIWEGCIEERQTVSASSFSYSSVSGMSPGGAFDLDIDSAPDTSNDATKWAPMWPEVAYRRWNGSGYYTTSTTSNGTRASSYCPARARLLSEMDESAFDAYANSLTAEGSTYLDIGMLWGARLSSPQGIFADNVNTDPDNGAEVARHIIFMTDGVMEPSYTIQSAYGIEYFDRRVTDNGYSNQASRHTSRFLAICRAIKAKGIRIWAIAFTSGLSNDLRTCASDNSSFTADDAEELDEAFQEIAKQVGELRIIQ</sequence>
<dbReference type="InterPro" id="IPR002035">
    <property type="entry name" value="VWF_A"/>
</dbReference>
<dbReference type="AlphaFoldDB" id="A0A7Y9XYN5"/>
<gene>
    <name evidence="3" type="ORF">FHS75_003407</name>
</gene>
<dbReference type="InterPro" id="IPR036465">
    <property type="entry name" value="vWFA_dom_sf"/>
</dbReference>
<dbReference type="Gene3D" id="3.40.50.410">
    <property type="entry name" value="von Willebrand factor, type A domain"/>
    <property type="match status" value="2"/>
</dbReference>
<feature type="domain" description="VWFA" evidence="2">
    <location>
        <begin position="118"/>
        <end position="178"/>
    </location>
</feature>
<dbReference type="EMBL" id="JACBZF010000011">
    <property type="protein sequence ID" value="NYH97046.1"/>
    <property type="molecule type" value="Genomic_DNA"/>
</dbReference>
<dbReference type="SUPFAM" id="SSF53300">
    <property type="entry name" value="vWA-like"/>
    <property type="match status" value="1"/>
</dbReference>
<comment type="caution">
    <text evidence="3">The sequence shown here is derived from an EMBL/GenBank/DDBJ whole genome shotgun (WGS) entry which is preliminary data.</text>
</comment>
<feature type="compositionally biased region" description="Polar residues" evidence="1">
    <location>
        <begin position="240"/>
        <end position="255"/>
    </location>
</feature>
<organism evidence="3 4">
    <name type="scientific">Novosphingobium marinum</name>
    <dbReference type="NCBI Taxonomy" id="1514948"/>
    <lineage>
        <taxon>Bacteria</taxon>
        <taxon>Pseudomonadati</taxon>
        <taxon>Pseudomonadota</taxon>
        <taxon>Alphaproteobacteria</taxon>
        <taxon>Sphingomonadales</taxon>
        <taxon>Sphingomonadaceae</taxon>
        <taxon>Novosphingobium</taxon>
    </lineage>
</organism>
<evidence type="ECO:0000259" key="2">
    <source>
        <dbReference type="PROSITE" id="PS50234"/>
    </source>
</evidence>
<dbReference type="Proteomes" id="UP000522081">
    <property type="component" value="Unassembled WGS sequence"/>
</dbReference>
<reference evidence="3 4" key="1">
    <citation type="submission" date="2020-07" db="EMBL/GenBank/DDBJ databases">
        <title>Genomic Encyclopedia of Type Strains, Phase IV (KMG-IV): sequencing the most valuable type-strain genomes for metagenomic binning, comparative biology and taxonomic classification.</title>
        <authorList>
            <person name="Goeker M."/>
        </authorList>
    </citation>
    <scope>NUCLEOTIDE SEQUENCE [LARGE SCALE GENOMIC DNA]</scope>
    <source>
        <strain evidence="3 4">DSM 29043</strain>
    </source>
</reference>
<dbReference type="Pfam" id="PF13400">
    <property type="entry name" value="Tad"/>
    <property type="match status" value="1"/>
</dbReference>
<dbReference type="PROSITE" id="PS50234">
    <property type="entry name" value="VWFA"/>
    <property type="match status" value="1"/>
</dbReference>
<feature type="region of interest" description="Disordered" evidence="1">
    <location>
        <begin position="236"/>
        <end position="255"/>
    </location>
</feature>
<protein>
    <submittedName>
        <fullName evidence="3">Flp pilus assembly protein TadG</fullName>
    </submittedName>
</protein>
<keyword evidence="4" id="KW-1185">Reference proteome</keyword>
<evidence type="ECO:0000256" key="1">
    <source>
        <dbReference type="SAM" id="MobiDB-lite"/>
    </source>
</evidence>
<evidence type="ECO:0000313" key="4">
    <source>
        <dbReference type="Proteomes" id="UP000522081"/>
    </source>
</evidence>
<evidence type="ECO:0000313" key="3">
    <source>
        <dbReference type="EMBL" id="NYH97046.1"/>
    </source>
</evidence>
<accession>A0A7Y9XYN5</accession>